<keyword evidence="1" id="KW-1133">Transmembrane helix</keyword>
<feature type="transmembrane region" description="Helical" evidence="1">
    <location>
        <begin position="46"/>
        <end position="65"/>
    </location>
</feature>
<sequence length="598" mass="67045">MATKPKQTAHASKHRLTTLRRRAAKTKEHFSRHYYSLMPEKKRHRVMVWTVFLLVASTIIGQMMYPIDRALPFVRLGDQMVGWQTDLELQGRVNNRFATAYVRFSSENTTSKECTLASVGVEPKSTDMVAKLMEYPFWLRFVPGSILWQLPAVREWDLQISDAPLREFSQTLSAELTRPPENAELSIENGQLVAKHDSLGVQVSAEQVQAAVRSAVVAYNGTPTIMVAGTVQQPEKTAAALADVRAQAERALALPLQIQANNITFTPSREEKAQWLMLGTDASGKTTLRIDDTKLQAYLADVVTVRAGRVAGVTKIQLQNGREIHREIGETGLGVNAPPLIETLTKYLLQHTGHSPFVADMVEIQPKVAYSGDYTTTRDGLQAYIDKKARWNTWISIQQLDGEKWSLGARDTESVVSGSTYKLYVALYLFKEMNEGKRDWNTPILGTTTNACFDRMTIASTNPCAEEWLNQFGRTNLNNYLYNRGFSTATTFTHPEAAHTSARDLTNYMIGLERGTLIGGAQRERLLSSLSRHPYRYGIPAGSKGKVWDKVGFVWDYVNDTAIVHHPRGTYVMTILTRGQSYGAIAAMTRDIERIMYP</sequence>
<evidence type="ECO:0000313" key="3">
    <source>
        <dbReference type="EMBL" id="WIO45741.1"/>
    </source>
</evidence>
<dbReference type="PANTHER" id="PTHR35333:SF3">
    <property type="entry name" value="BETA-LACTAMASE-TYPE TRANSPEPTIDASE FOLD CONTAINING PROTEIN"/>
    <property type="match status" value="1"/>
</dbReference>
<evidence type="ECO:0000259" key="2">
    <source>
        <dbReference type="Pfam" id="PF13354"/>
    </source>
</evidence>
<keyword evidence="1" id="KW-0472">Membrane</keyword>
<organism evidence="3 4">
    <name type="scientific">Candidatus Southlakia epibionticum</name>
    <dbReference type="NCBI Taxonomy" id="3043284"/>
    <lineage>
        <taxon>Bacteria</taxon>
        <taxon>Candidatus Saccharimonadota</taxon>
        <taxon>Candidatus Saccharimonadia</taxon>
        <taxon>Candidatus Saccharimonadales</taxon>
        <taxon>Candidatus Saccharimonadaceae</taxon>
        <taxon>Candidatus Southlakia</taxon>
    </lineage>
</organism>
<reference evidence="3 4" key="1">
    <citation type="journal article" date="2023" name="Cell">
        <title>Genetic manipulation of Patescibacteria provides mechanistic insights into microbial dark matter and the epibiotic lifestyle.</title>
        <authorList>
            <person name="Wang Y."/>
            <person name="Gallagher L.A."/>
            <person name="Andrade P.A."/>
            <person name="Liu A."/>
            <person name="Humphreys I.R."/>
            <person name="Turkarslan S."/>
            <person name="Cutler K.J."/>
            <person name="Arrieta-Ortiz M.L."/>
            <person name="Li Y."/>
            <person name="Radey M.C."/>
            <person name="McLean J.S."/>
            <person name="Cong Q."/>
            <person name="Baker D."/>
            <person name="Baliga N.S."/>
            <person name="Peterson S.B."/>
            <person name="Mougous J.D."/>
        </authorList>
    </citation>
    <scope>NUCLEOTIDE SEQUENCE [LARGE SCALE GENOMIC DNA]</scope>
    <source>
        <strain evidence="3 4">ML1</strain>
    </source>
</reference>
<dbReference type="InterPro" id="IPR012338">
    <property type="entry name" value="Beta-lactam/transpept-like"/>
</dbReference>
<accession>A0ABY8WUI7</accession>
<keyword evidence="1" id="KW-0812">Transmembrane</keyword>
<protein>
    <submittedName>
        <fullName evidence="3">Serine hydrolase</fullName>
    </submittedName>
</protein>
<keyword evidence="3" id="KW-0378">Hydrolase</keyword>
<keyword evidence="4" id="KW-1185">Reference proteome</keyword>
<dbReference type="InterPro" id="IPR045155">
    <property type="entry name" value="Beta-lactam_cat"/>
</dbReference>
<dbReference type="SUPFAM" id="SSF56601">
    <property type="entry name" value="beta-lactamase/transpeptidase-like"/>
    <property type="match status" value="1"/>
</dbReference>
<dbReference type="Gene3D" id="3.40.710.10">
    <property type="entry name" value="DD-peptidase/beta-lactamase superfamily"/>
    <property type="match status" value="1"/>
</dbReference>
<dbReference type="PANTHER" id="PTHR35333">
    <property type="entry name" value="BETA-LACTAMASE"/>
    <property type="match status" value="1"/>
</dbReference>
<evidence type="ECO:0000313" key="4">
    <source>
        <dbReference type="Proteomes" id="UP001177295"/>
    </source>
</evidence>
<dbReference type="Pfam" id="PF13354">
    <property type="entry name" value="Beta-lactamase2"/>
    <property type="match status" value="1"/>
</dbReference>
<dbReference type="InterPro" id="IPR000871">
    <property type="entry name" value="Beta-lactam_class-A"/>
</dbReference>
<feature type="domain" description="Beta-lactamase class A catalytic" evidence="2">
    <location>
        <begin position="395"/>
        <end position="577"/>
    </location>
</feature>
<dbReference type="RefSeq" id="WP_376754114.1">
    <property type="nucleotide sequence ID" value="NZ_CP124550.1"/>
</dbReference>
<name>A0ABY8WUI7_9BACT</name>
<dbReference type="Proteomes" id="UP001177295">
    <property type="component" value="Chromosome"/>
</dbReference>
<gene>
    <name evidence="3" type="ORF">SEML1_0101</name>
</gene>
<proteinExistence type="predicted"/>
<evidence type="ECO:0000256" key="1">
    <source>
        <dbReference type="SAM" id="Phobius"/>
    </source>
</evidence>
<dbReference type="GO" id="GO:0016787">
    <property type="term" value="F:hydrolase activity"/>
    <property type="evidence" value="ECO:0007669"/>
    <property type="project" value="UniProtKB-KW"/>
</dbReference>
<dbReference type="EMBL" id="CP124550">
    <property type="protein sequence ID" value="WIO45741.1"/>
    <property type="molecule type" value="Genomic_DNA"/>
</dbReference>